<feature type="region of interest" description="Disordered" evidence="1">
    <location>
        <begin position="167"/>
        <end position="187"/>
    </location>
</feature>
<evidence type="ECO:0000256" key="1">
    <source>
        <dbReference type="SAM" id="MobiDB-lite"/>
    </source>
</evidence>
<dbReference type="Proteomes" id="UP000030008">
    <property type="component" value="Unassembled WGS sequence"/>
</dbReference>
<dbReference type="EMBL" id="JQIF01000023">
    <property type="protein sequence ID" value="KGJ54064.1"/>
    <property type="molecule type" value="Genomic_DNA"/>
</dbReference>
<evidence type="ECO:0000313" key="3">
    <source>
        <dbReference type="Proteomes" id="UP000030008"/>
    </source>
</evidence>
<comment type="caution">
    <text evidence="2">The sequence shown here is derived from an EMBL/GenBank/DDBJ whole genome shotgun (WGS) entry which is preliminary data.</text>
</comment>
<dbReference type="InterPro" id="IPR038765">
    <property type="entry name" value="Papain-like_cys_pep_sf"/>
</dbReference>
<gene>
    <name evidence="2" type="ORF">CIAN88_05840</name>
</gene>
<reference evidence="2 3" key="1">
    <citation type="submission" date="2014-08" db="EMBL/GenBank/DDBJ databases">
        <title>Clostridium innocuum, an unnegligible vancomycin-resistant pathogen causing extra-intestinal infections.</title>
        <authorList>
            <person name="Feng Y."/>
            <person name="Chiu C.-H."/>
        </authorList>
    </citation>
    <scope>NUCLEOTIDE SEQUENCE [LARGE SCALE GENOMIC DNA]</scope>
    <source>
        <strain evidence="2 3">AN88</strain>
    </source>
</reference>
<organism evidence="2 3">
    <name type="scientific">Clostridium innocuum</name>
    <dbReference type="NCBI Taxonomy" id="1522"/>
    <lineage>
        <taxon>Bacteria</taxon>
        <taxon>Bacillati</taxon>
        <taxon>Bacillota</taxon>
        <taxon>Clostridia</taxon>
        <taxon>Eubacteriales</taxon>
        <taxon>Clostridiaceae</taxon>
        <taxon>Clostridium</taxon>
    </lineage>
</organism>
<name>A0A099I7W2_CLOIN</name>
<evidence type="ECO:0008006" key="4">
    <source>
        <dbReference type="Google" id="ProtNLM"/>
    </source>
</evidence>
<dbReference type="RefSeq" id="WP_044904603.1">
    <property type="nucleotide sequence ID" value="NZ_JQIF01000023.1"/>
</dbReference>
<feature type="compositionally biased region" description="Low complexity" evidence="1">
    <location>
        <begin position="169"/>
        <end position="180"/>
    </location>
</feature>
<proteinExistence type="predicted"/>
<dbReference type="SUPFAM" id="SSF54001">
    <property type="entry name" value="Cysteine proteinases"/>
    <property type="match status" value="1"/>
</dbReference>
<dbReference type="AlphaFoldDB" id="A0A099I7W2"/>
<evidence type="ECO:0000313" key="2">
    <source>
        <dbReference type="EMBL" id="KGJ54064.1"/>
    </source>
</evidence>
<sequence>MKKAKDLVSYVKEKAAKDKTIYVLGAFGNNFTSAFLEQKCNQLAWNQENRGFLSGYVDKGYQAFDCVGLIKAFLWDDDPSNYKASEDENEVMMYDRAKVKGMIASMPERPGILVFMPGHVGVYIGNGYVVECTPNMPLGGWGVLKTKFAGRGWTKWAEYARISYEKTTSKPSNNKPANKPSNKKPDQYLTKDSKVEFVKKMRVEKYDAANDWIYSSVVGGWFSPSICKEVSAADGKKDQYFANTNAEFTIPGTFTVSKVDEANNLAYLKELGFWVKCGALIEVKEGK</sequence>
<dbReference type="Gene3D" id="3.90.1720.10">
    <property type="entry name" value="endopeptidase domain like (from Nostoc punctiforme)"/>
    <property type="match status" value="1"/>
</dbReference>
<protein>
    <recommendedName>
        <fullName evidence="4">NlpC/P60 domain-containing protein</fullName>
    </recommendedName>
</protein>
<accession>A0A099I7W2</accession>